<protein>
    <submittedName>
        <fullName evidence="3">Uncharacterized protein</fullName>
    </submittedName>
</protein>
<feature type="signal peptide" evidence="2">
    <location>
        <begin position="1"/>
        <end position="17"/>
    </location>
</feature>
<feature type="transmembrane region" description="Helical" evidence="1">
    <location>
        <begin position="1467"/>
        <end position="1489"/>
    </location>
</feature>
<gene>
    <name evidence="3" type="ORF">PSON_ATCC_30995.1.T0020080</name>
</gene>
<keyword evidence="1" id="KW-0812">Transmembrane</keyword>
<organism evidence="3 4">
    <name type="scientific">Paramecium sonneborni</name>
    <dbReference type="NCBI Taxonomy" id="65129"/>
    <lineage>
        <taxon>Eukaryota</taxon>
        <taxon>Sar</taxon>
        <taxon>Alveolata</taxon>
        <taxon>Ciliophora</taxon>
        <taxon>Intramacronucleata</taxon>
        <taxon>Oligohymenophorea</taxon>
        <taxon>Peniculida</taxon>
        <taxon>Parameciidae</taxon>
        <taxon>Paramecium</taxon>
    </lineage>
</organism>
<comment type="caution">
    <text evidence="3">The sequence shown here is derived from an EMBL/GenBank/DDBJ whole genome shotgun (WGS) entry which is preliminary data.</text>
</comment>
<evidence type="ECO:0000313" key="4">
    <source>
        <dbReference type="Proteomes" id="UP000692954"/>
    </source>
</evidence>
<proteinExistence type="predicted"/>
<dbReference type="EMBL" id="CAJJDN010000002">
    <property type="protein sequence ID" value="CAD8046815.1"/>
    <property type="molecule type" value="Genomic_DNA"/>
</dbReference>
<accession>A0A8S1JXD0</accession>
<evidence type="ECO:0000256" key="1">
    <source>
        <dbReference type="SAM" id="Phobius"/>
    </source>
</evidence>
<keyword evidence="1" id="KW-1133">Transmembrane helix</keyword>
<sequence>MKSAILIIAVMSSLILAQKCDTINQHYNVYATVNELKEWDMRKFFFTGENLKYKINGDCPYFETVDPLSEVGDAVPHGDPSIGNIQNLKAYRSFDNGAWLNDFVFLEQNKTDIDVFYALGDPQKMDQVPRFHAQVNVRNSTVSFICHDLDFLTNYLIVIDCQQPDLDDPVHLGYHNGFIVVDLQDSQHYDISPNEHPQGYNYNYTEDRKIAFHNFSFSTSEQDQEEGGLGADKISLLLRAEPAWATEHADLGKDQLDDDCELEVYKFSNKKFSSTPVAYLTKIELAALLGTDPTKQKFSIIDFQLEPNGDIYVLDGENGVYVLKFTSQALEWKLKEHISFPYITKSYGFDFNYLVNNDGTTTRHLVIVFKDKANFYENGVMKFGIKLPENANYGRVQVQMSQYFLVLKLDNVVYVYHSDDGQKLYTYTNDLFDALIINPYEPDLLGVNQNSAHRFLISNGYLRLKKQDSVNDGTKTYTLDAISLDDTSQKCSVTVNVRVLAKNNTQIFEQSNHPFPQSIYVPTPPIAIDLIASGPNLQYSSLATLEHPELGNSKIIVTIKSAWNLQLNGIRLPDAKEVIYSDILVTDSATQFYLLVQIPTKIIYVYKCTHSLLDHENAECTDFDTFSLGVQIDKKKHSFYWWIFINQLTYMYQDTDYSIQIYTSTGGQVKNVGKIAVDSTDPLNKFSSVTMVKSEIYCVQEDRKTVQVYAATLPFRLLYEININILSEYKIEGYFTPKRVFSNKKAKSQLLFIQSLNHLYVGQFTNSNSFSTFILYRQINIIADSQVEVAIGQDHFFVVQQYNDTSLIEEYNYQHIQRIYKTKDLPLFDYKLQKPLTVDYSSQTGWLFVRATDGKETVVLIYEPGVVSHICLHKVLETKAMDFDGKTFDMAVDGGNQMFSYFNNNTIHRVVSILADAELYITPELETQQYVNELSTGVRVSNYPNNEPYTLFTKVIVLNTQSDIIIKQQLFTSKKKIFKFVKQEKEQIIDMGTDWYTGQQVGIVVRCDSCKGDLQVRNNIYRVLDGADMPYDISDGVQFGTAGQVYQTREALIFQDVAGKFKERKEIADRSISCELVTVSADNNFILSSYITTKNEVGIFINQCTNLANCQQFKQGSQSIGGAKKISKVVMPDSKNIIILNTDPENFSSTDSFILVTAFDYDQSKFTISNKFTINDQYVGSKLLQVGDFDVIKYQINSVNYNTIIFTDINNGLYFAHFAYDAQGVFSKTTNEQFKLRSFSNDQYHIADDALFLQVKVLSSQLSGSTLQINLLVTTTNSAHYSFGFDLDASKPTSGLPIIKANTVLNYVLTPYGKWHAIDKLAYVNGHVAIPYSNELKVVIGVYDIPNDRPAVVKTIPFNHGIWANYHKALPIDFALLLIKDATAKYPTLYTNINYDGQSDEYLIEKYELRADPQLLLTNSTSYSDQVQFKIYLHNDFTEVQGLAYLSTTDPNPPNPPEPDDSESSNWWWITLIVIFGVAILGVGGWFAYKKFGKKGVDPLLG</sequence>
<evidence type="ECO:0000313" key="3">
    <source>
        <dbReference type="EMBL" id="CAD8046815.1"/>
    </source>
</evidence>
<feature type="chain" id="PRO_5035787506" evidence="2">
    <location>
        <begin position="18"/>
        <end position="1502"/>
    </location>
</feature>
<dbReference type="OrthoDB" id="290788at2759"/>
<keyword evidence="2" id="KW-0732">Signal</keyword>
<dbReference type="Proteomes" id="UP000692954">
    <property type="component" value="Unassembled WGS sequence"/>
</dbReference>
<reference evidence="3" key="1">
    <citation type="submission" date="2021-01" db="EMBL/GenBank/DDBJ databases">
        <authorList>
            <consortium name="Genoscope - CEA"/>
            <person name="William W."/>
        </authorList>
    </citation>
    <scope>NUCLEOTIDE SEQUENCE</scope>
</reference>
<evidence type="ECO:0000256" key="2">
    <source>
        <dbReference type="SAM" id="SignalP"/>
    </source>
</evidence>
<name>A0A8S1JXD0_9CILI</name>
<keyword evidence="1" id="KW-0472">Membrane</keyword>
<keyword evidence="4" id="KW-1185">Reference proteome</keyword>